<keyword evidence="7" id="KW-1185">Reference proteome</keyword>
<evidence type="ECO:0000256" key="2">
    <source>
        <dbReference type="ARBA" id="ARBA00022741"/>
    </source>
</evidence>
<keyword evidence="2" id="KW-0547">Nucleotide-binding</keyword>
<dbReference type="InterPro" id="IPR027417">
    <property type="entry name" value="P-loop_NTPase"/>
</dbReference>
<dbReference type="InterPro" id="IPR013611">
    <property type="entry name" value="Transp-assoc_OB_typ2"/>
</dbReference>
<feature type="domain" description="Transport-associated OB type 2" evidence="5">
    <location>
        <begin position="163"/>
        <end position="234"/>
    </location>
</feature>
<evidence type="ECO:0000313" key="7">
    <source>
        <dbReference type="Proteomes" id="UP001596353"/>
    </source>
</evidence>
<dbReference type="Proteomes" id="UP001596353">
    <property type="component" value="Unassembled WGS sequence"/>
</dbReference>
<organism evidence="6 7">
    <name type="scientific">Sulfitobacter porphyrae</name>
    <dbReference type="NCBI Taxonomy" id="1246864"/>
    <lineage>
        <taxon>Bacteria</taxon>
        <taxon>Pseudomonadati</taxon>
        <taxon>Pseudomonadota</taxon>
        <taxon>Alphaproteobacteria</taxon>
        <taxon>Rhodobacterales</taxon>
        <taxon>Roseobacteraceae</taxon>
        <taxon>Sulfitobacter</taxon>
    </lineage>
</organism>
<accession>A0ABW2B979</accession>
<dbReference type="Gene3D" id="2.40.50.100">
    <property type="match status" value="1"/>
</dbReference>
<dbReference type="InterPro" id="IPR008995">
    <property type="entry name" value="Mo/tungstate-bd_C_term_dom"/>
</dbReference>
<evidence type="ECO:0000259" key="4">
    <source>
        <dbReference type="Pfam" id="PF00005"/>
    </source>
</evidence>
<dbReference type="Gene3D" id="3.40.50.300">
    <property type="entry name" value="P-loop containing nucleotide triphosphate hydrolases"/>
    <property type="match status" value="1"/>
</dbReference>
<keyword evidence="1" id="KW-0813">Transport</keyword>
<dbReference type="SUPFAM" id="SSF52540">
    <property type="entry name" value="P-loop containing nucleoside triphosphate hydrolases"/>
    <property type="match status" value="1"/>
</dbReference>
<dbReference type="PROSITE" id="PS00211">
    <property type="entry name" value="ABC_TRANSPORTER_1"/>
    <property type="match status" value="1"/>
</dbReference>
<proteinExistence type="predicted"/>
<evidence type="ECO:0000259" key="5">
    <source>
        <dbReference type="Pfam" id="PF08402"/>
    </source>
</evidence>
<dbReference type="EMBL" id="JBHSWG010000003">
    <property type="protein sequence ID" value="MFC6761609.1"/>
    <property type="molecule type" value="Genomic_DNA"/>
</dbReference>
<dbReference type="GO" id="GO:0005524">
    <property type="term" value="F:ATP binding"/>
    <property type="evidence" value="ECO:0007669"/>
    <property type="project" value="UniProtKB-KW"/>
</dbReference>
<evidence type="ECO:0000256" key="1">
    <source>
        <dbReference type="ARBA" id="ARBA00022448"/>
    </source>
</evidence>
<reference evidence="7" key="1">
    <citation type="journal article" date="2019" name="Int. J. Syst. Evol. Microbiol.">
        <title>The Global Catalogue of Microorganisms (GCM) 10K type strain sequencing project: providing services to taxonomists for standard genome sequencing and annotation.</title>
        <authorList>
            <consortium name="The Broad Institute Genomics Platform"/>
            <consortium name="The Broad Institute Genome Sequencing Center for Infectious Disease"/>
            <person name="Wu L."/>
            <person name="Ma J."/>
        </authorList>
    </citation>
    <scope>NUCLEOTIDE SEQUENCE [LARGE SCALE GENOMIC DNA]</scope>
    <source>
        <strain evidence="7">CCUG 66188</strain>
    </source>
</reference>
<dbReference type="Pfam" id="PF08402">
    <property type="entry name" value="TOBE_2"/>
    <property type="match status" value="1"/>
</dbReference>
<evidence type="ECO:0000256" key="3">
    <source>
        <dbReference type="ARBA" id="ARBA00022840"/>
    </source>
</evidence>
<sequence length="238" mass="26123">MKTALDRVKLSGYAARKPAALSGGQQQRVALARAIVFQPSILLLDEPLGALDKNLREERQFELRELQKTIGITTIMVTHDQEEAMSLSDRIAVFKSGRIEQVGDPRAIYTKPVNEFIANFFGANNIFRGTVKKRNGAMVLSAEDGIDLDIVEPTASDGNFLEVMIRPECISVGKPEQAAGVRGEVVGSVYLGSTVRYRVRLQGGRVLDVKATDTQVVFSERDQVSVSWSPTELKVLSS</sequence>
<gene>
    <name evidence="6" type="ORF">ACFQFQ_22520</name>
</gene>
<dbReference type="PANTHER" id="PTHR42781:SF4">
    <property type="entry name" value="SPERMIDINE_PUTRESCINE IMPORT ATP-BINDING PROTEIN POTA"/>
    <property type="match status" value="1"/>
</dbReference>
<feature type="domain" description="ABC transporter" evidence="4">
    <location>
        <begin position="2"/>
        <end position="48"/>
    </location>
</feature>
<dbReference type="SUPFAM" id="SSF50331">
    <property type="entry name" value="MOP-like"/>
    <property type="match status" value="1"/>
</dbReference>
<protein>
    <submittedName>
        <fullName evidence="6">ABC transporter ATP-binding protein</fullName>
    </submittedName>
</protein>
<dbReference type="Pfam" id="PF00005">
    <property type="entry name" value="ABC_tran"/>
    <property type="match status" value="1"/>
</dbReference>
<dbReference type="InterPro" id="IPR003439">
    <property type="entry name" value="ABC_transporter-like_ATP-bd"/>
</dbReference>
<evidence type="ECO:0000313" key="6">
    <source>
        <dbReference type="EMBL" id="MFC6761609.1"/>
    </source>
</evidence>
<comment type="caution">
    <text evidence="6">The sequence shown here is derived from an EMBL/GenBank/DDBJ whole genome shotgun (WGS) entry which is preliminary data.</text>
</comment>
<keyword evidence="3 6" id="KW-0067">ATP-binding</keyword>
<dbReference type="InterPro" id="IPR017871">
    <property type="entry name" value="ABC_transporter-like_CS"/>
</dbReference>
<name>A0ABW2B979_9RHOB</name>
<dbReference type="InterPro" id="IPR050093">
    <property type="entry name" value="ABC_SmlMolc_Importer"/>
</dbReference>
<dbReference type="PANTHER" id="PTHR42781">
    <property type="entry name" value="SPERMIDINE/PUTRESCINE IMPORT ATP-BINDING PROTEIN POTA"/>
    <property type="match status" value="1"/>
</dbReference>